<evidence type="ECO:0000313" key="5">
    <source>
        <dbReference type="Proteomes" id="UP000176273"/>
    </source>
</evidence>
<reference evidence="4 5" key="1">
    <citation type="journal article" date="2016" name="Nat. Commun.">
        <title>Thousands of microbial genomes shed light on interconnected biogeochemical processes in an aquifer system.</title>
        <authorList>
            <person name="Anantharaman K."/>
            <person name="Brown C.T."/>
            <person name="Hug L.A."/>
            <person name="Sharon I."/>
            <person name="Castelle C.J."/>
            <person name="Probst A.J."/>
            <person name="Thomas B.C."/>
            <person name="Singh A."/>
            <person name="Wilkins M.J."/>
            <person name="Karaoz U."/>
            <person name="Brodie E.L."/>
            <person name="Williams K.H."/>
            <person name="Hubbard S.S."/>
            <person name="Banfield J.F."/>
        </authorList>
    </citation>
    <scope>NUCLEOTIDE SEQUENCE [LARGE SCALE GENOMIC DNA]</scope>
</reference>
<evidence type="ECO:0000256" key="2">
    <source>
        <dbReference type="SAM" id="SignalP"/>
    </source>
</evidence>
<feature type="coiled-coil region" evidence="1">
    <location>
        <begin position="43"/>
        <end position="126"/>
    </location>
</feature>
<dbReference type="InterPro" id="IPR023346">
    <property type="entry name" value="Lysozyme-like_dom_sf"/>
</dbReference>
<name>A0A1F6BLB5_9BACT</name>
<accession>A0A1F6BLB5</accession>
<protein>
    <recommendedName>
        <fullName evidence="3">Transglycosylase SLT domain-containing protein</fullName>
    </recommendedName>
</protein>
<evidence type="ECO:0000313" key="4">
    <source>
        <dbReference type="EMBL" id="OGG37714.1"/>
    </source>
</evidence>
<dbReference type="STRING" id="1798468.A2110_01455"/>
<evidence type="ECO:0000256" key="1">
    <source>
        <dbReference type="SAM" id="Coils"/>
    </source>
</evidence>
<dbReference type="Proteomes" id="UP000176273">
    <property type="component" value="Unassembled WGS sequence"/>
</dbReference>
<keyword evidence="2" id="KW-0732">Signal</keyword>
<proteinExistence type="predicted"/>
<feature type="coiled-coil region" evidence="1">
    <location>
        <begin position="176"/>
        <end position="207"/>
    </location>
</feature>
<dbReference type="Gene3D" id="6.10.250.3150">
    <property type="match status" value="1"/>
</dbReference>
<gene>
    <name evidence="4" type="ORF">A2110_01455</name>
</gene>
<dbReference type="AlphaFoldDB" id="A0A1F6BLB5"/>
<dbReference type="Gene3D" id="1.10.530.10">
    <property type="match status" value="1"/>
</dbReference>
<keyword evidence="1" id="KW-0175">Coiled coil</keyword>
<organism evidence="4 5">
    <name type="scientific">Candidatus Jorgensenbacteria bacterium GWA1_54_12</name>
    <dbReference type="NCBI Taxonomy" id="1798468"/>
    <lineage>
        <taxon>Bacteria</taxon>
        <taxon>Candidatus Joergenseniibacteriota</taxon>
    </lineage>
</organism>
<dbReference type="SUPFAM" id="SSF53955">
    <property type="entry name" value="Lysozyme-like"/>
    <property type="match status" value="1"/>
</dbReference>
<feature type="signal peptide" evidence="2">
    <location>
        <begin position="1"/>
        <end position="28"/>
    </location>
</feature>
<feature type="chain" id="PRO_5009523127" description="Transglycosylase SLT domain-containing protein" evidence="2">
    <location>
        <begin position="29"/>
        <end position="477"/>
    </location>
</feature>
<dbReference type="Pfam" id="PF13406">
    <property type="entry name" value="SLT_2"/>
    <property type="match status" value="1"/>
</dbReference>
<feature type="domain" description="Transglycosylase SLT" evidence="3">
    <location>
        <begin position="263"/>
        <end position="366"/>
    </location>
</feature>
<dbReference type="InterPro" id="IPR031304">
    <property type="entry name" value="SLT_2"/>
</dbReference>
<comment type="caution">
    <text evidence="4">The sequence shown here is derived from an EMBL/GenBank/DDBJ whole genome shotgun (WGS) entry which is preliminary data.</text>
</comment>
<dbReference type="EMBL" id="MFKH01000004">
    <property type="protein sequence ID" value="OGG37714.1"/>
    <property type="molecule type" value="Genomic_DNA"/>
</dbReference>
<sequence length="477" mass="52687">MTNAYKHFFAGGALFLALCLALAAPAVADEVTDSVDSPQADSVDSPQVERRALEDELAKLEEQMAEQEKLIGEYQSQGKTLKGEISQLDARVKQLNLQIEAVTLSLKKLDGEIAETQRSINTTQNRISGHKDALAAALRELYVTDRSNLLAVLLQNTELSEFFGGVSDILRIQDGIRESLTKIVELRQELISQKEELSLEKEDVENLKAIRERSKSDVTYTKGTKQELLETTKSRESKYQELLAATRKTAAEIRSRIFRLIGGGELTFEAAYDLAKLAEGATGVRAALTLAILDRESLLGKNVGRCTYEAAMHPTRDLPVFLAILKMLGIEPASEVAKVSCANQHGSYGGAMGPAQFIPSTWAIYGGYVKSGAEWAYERGKDSVASVTGNSPSNPWNNSDAFSATALYIKDLYNSQSCVSYGNDYDHLLPKQTLQERCAAAKYYAGSRWWTYRFWYGDEVVKHADELQKDIAILKQG</sequence>
<evidence type="ECO:0000259" key="3">
    <source>
        <dbReference type="Pfam" id="PF13406"/>
    </source>
</evidence>